<dbReference type="OrthoDB" id="6159439at2759"/>
<dbReference type="PROSITE" id="PS50071">
    <property type="entry name" value="HOMEOBOX_2"/>
    <property type="match status" value="1"/>
</dbReference>
<dbReference type="SUPFAM" id="SSF46689">
    <property type="entry name" value="Homeodomain-like"/>
    <property type="match status" value="1"/>
</dbReference>
<dbReference type="KEGG" id="hazt:108669940"/>
<evidence type="ECO:0000256" key="2">
    <source>
        <dbReference type="ARBA" id="ARBA00023015"/>
    </source>
</evidence>
<sequence length="165" mass="18338">MAQGNRGRWAVDKFRKDVLMDRMHLAEEMIRDSWSATKRISGNKAAHHKRLILGSPGSGMCLSPNSHIEVVRSRSPSPTPRSPSPPASPGLQTQSRDDCASPSDATNNQGGDEGDDERKRRKKKTRTVFSRSQVFQLESTFDMKRYLSSSERAGLAASLHLTETQ</sequence>
<dbReference type="GO" id="GO:0000977">
    <property type="term" value="F:RNA polymerase II transcription regulatory region sequence-specific DNA binding"/>
    <property type="evidence" value="ECO:0007669"/>
    <property type="project" value="TreeGrafter"/>
</dbReference>
<dbReference type="InterPro" id="IPR001356">
    <property type="entry name" value="HD"/>
</dbReference>
<feature type="domain" description="Homeobox" evidence="8">
    <location>
        <begin position="120"/>
        <end position="165"/>
    </location>
</feature>
<evidence type="ECO:0000313" key="10">
    <source>
        <dbReference type="RefSeq" id="XP_018012875.1"/>
    </source>
</evidence>
<keyword evidence="5 6" id="KW-0539">Nucleus</keyword>
<dbReference type="GeneID" id="108669940"/>
<evidence type="ECO:0000256" key="3">
    <source>
        <dbReference type="ARBA" id="ARBA00023163"/>
    </source>
</evidence>
<dbReference type="RefSeq" id="XP_018012875.1">
    <property type="nucleotide sequence ID" value="XM_018157386.1"/>
</dbReference>
<keyword evidence="5 6" id="KW-0238">DNA-binding</keyword>
<evidence type="ECO:0000256" key="5">
    <source>
        <dbReference type="PROSITE-ProRule" id="PRU00108"/>
    </source>
</evidence>
<gene>
    <name evidence="10" type="primary">LOC108669940</name>
</gene>
<evidence type="ECO:0000256" key="7">
    <source>
        <dbReference type="SAM" id="MobiDB-lite"/>
    </source>
</evidence>
<comment type="subcellular location">
    <subcellularLocation>
        <location evidence="1 5 6">Nucleus</location>
    </subcellularLocation>
</comment>
<keyword evidence="5 6" id="KW-0371">Homeobox</keyword>
<proteinExistence type="inferred from homology"/>
<name>A0A8B7NGW8_HYAAZ</name>
<feature type="region of interest" description="Disordered" evidence="7">
    <location>
        <begin position="54"/>
        <end position="130"/>
    </location>
</feature>
<dbReference type="InterPro" id="IPR051300">
    <property type="entry name" value="HMX_Homeobox_TF"/>
</dbReference>
<keyword evidence="2" id="KW-0805">Transcription regulation</keyword>
<reference evidence="10" key="1">
    <citation type="submission" date="2025-08" db="UniProtKB">
        <authorList>
            <consortium name="RefSeq"/>
        </authorList>
    </citation>
    <scope>IDENTIFICATION</scope>
    <source>
        <tissue evidence="10">Whole organism</tissue>
    </source>
</reference>
<evidence type="ECO:0000256" key="6">
    <source>
        <dbReference type="RuleBase" id="RU000682"/>
    </source>
</evidence>
<dbReference type="CDD" id="cd00086">
    <property type="entry name" value="homeodomain"/>
    <property type="match status" value="1"/>
</dbReference>
<dbReference type="PANTHER" id="PTHR46110:SF3">
    <property type="entry name" value="HOMEOBOX PROTEIN HMX"/>
    <property type="match status" value="1"/>
</dbReference>
<evidence type="ECO:0000313" key="9">
    <source>
        <dbReference type="Proteomes" id="UP000694843"/>
    </source>
</evidence>
<accession>A0A8B7NGW8</accession>
<dbReference type="GO" id="GO:0005634">
    <property type="term" value="C:nucleus"/>
    <property type="evidence" value="ECO:0007669"/>
    <property type="project" value="UniProtKB-SubCell"/>
</dbReference>
<dbReference type="GO" id="GO:0000981">
    <property type="term" value="F:DNA-binding transcription factor activity, RNA polymerase II-specific"/>
    <property type="evidence" value="ECO:0007669"/>
    <property type="project" value="TreeGrafter"/>
</dbReference>
<evidence type="ECO:0000259" key="8">
    <source>
        <dbReference type="PROSITE" id="PS50071"/>
    </source>
</evidence>
<evidence type="ECO:0000256" key="1">
    <source>
        <dbReference type="ARBA" id="ARBA00004123"/>
    </source>
</evidence>
<dbReference type="InterPro" id="IPR009057">
    <property type="entry name" value="Homeodomain-like_sf"/>
</dbReference>
<dbReference type="Pfam" id="PF00046">
    <property type="entry name" value="Homeodomain"/>
    <property type="match status" value="1"/>
</dbReference>
<dbReference type="PANTHER" id="PTHR46110">
    <property type="entry name" value="HOMEOBOX PROTEIN HMX"/>
    <property type="match status" value="1"/>
</dbReference>
<protein>
    <submittedName>
        <fullName evidence="10">Homeobox protein HMX3-like</fullName>
    </submittedName>
</protein>
<keyword evidence="9" id="KW-1185">Reference proteome</keyword>
<feature type="non-terminal residue" evidence="10">
    <location>
        <position position="165"/>
    </location>
</feature>
<evidence type="ECO:0000256" key="4">
    <source>
        <dbReference type="ARBA" id="ARBA00038165"/>
    </source>
</evidence>
<organism evidence="9 10">
    <name type="scientific">Hyalella azteca</name>
    <name type="common">Amphipod</name>
    <dbReference type="NCBI Taxonomy" id="294128"/>
    <lineage>
        <taxon>Eukaryota</taxon>
        <taxon>Metazoa</taxon>
        <taxon>Ecdysozoa</taxon>
        <taxon>Arthropoda</taxon>
        <taxon>Crustacea</taxon>
        <taxon>Multicrustacea</taxon>
        <taxon>Malacostraca</taxon>
        <taxon>Eumalacostraca</taxon>
        <taxon>Peracarida</taxon>
        <taxon>Amphipoda</taxon>
        <taxon>Senticaudata</taxon>
        <taxon>Talitrida</taxon>
        <taxon>Talitroidea</taxon>
        <taxon>Hyalellidae</taxon>
        <taxon>Hyalella</taxon>
    </lineage>
</organism>
<dbReference type="AlphaFoldDB" id="A0A8B7NGW8"/>
<feature type="compositionally biased region" description="Pro residues" evidence="7">
    <location>
        <begin position="77"/>
        <end position="88"/>
    </location>
</feature>
<keyword evidence="3" id="KW-0804">Transcription</keyword>
<dbReference type="Gene3D" id="1.10.10.60">
    <property type="entry name" value="Homeodomain-like"/>
    <property type="match status" value="1"/>
</dbReference>
<dbReference type="Proteomes" id="UP000694843">
    <property type="component" value="Unplaced"/>
</dbReference>
<comment type="similarity">
    <text evidence="4">Belongs to the HMX homeobox family.</text>
</comment>